<dbReference type="AlphaFoldDB" id="A0A0E9SY88"/>
<reference evidence="1" key="2">
    <citation type="journal article" date="2015" name="Fish Shellfish Immunol.">
        <title>Early steps in the European eel (Anguilla anguilla)-Vibrio vulnificus interaction in the gills: Role of the RtxA13 toxin.</title>
        <authorList>
            <person name="Callol A."/>
            <person name="Pajuelo D."/>
            <person name="Ebbesson L."/>
            <person name="Teles M."/>
            <person name="MacKenzie S."/>
            <person name="Amaro C."/>
        </authorList>
    </citation>
    <scope>NUCLEOTIDE SEQUENCE</scope>
</reference>
<proteinExistence type="predicted"/>
<organism evidence="1">
    <name type="scientific">Anguilla anguilla</name>
    <name type="common">European freshwater eel</name>
    <name type="synonym">Muraena anguilla</name>
    <dbReference type="NCBI Taxonomy" id="7936"/>
    <lineage>
        <taxon>Eukaryota</taxon>
        <taxon>Metazoa</taxon>
        <taxon>Chordata</taxon>
        <taxon>Craniata</taxon>
        <taxon>Vertebrata</taxon>
        <taxon>Euteleostomi</taxon>
        <taxon>Actinopterygii</taxon>
        <taxon>Neopterygii</taxon>
        <taxon>Teleostei</taxon>
        <taxon>Anguilliformes</taxon>
        <taxon>Anguillidae</taxon>
        <taxon>Anguilla</taxon>
    </lineage>
</organism>
<name>A0A0E9SY88_ANGAN</name>
<reference evidence="1" key="1">
    <citation type="submission" date="2014-11" db="EMBL/GenBank/DDBJ databases">
        <authorList>
            <person name="Amaro Gonzalez C."/>
        </authorList>
    </citation>
    <scope>NUCLEOTIDE SEQUENCE</scope>
</reference>
<dbReference type="EMBL" id="GBXM01062326">
    <property type="protein sequence ID" value="JAH46251.1"/>
    <property type="molecule type" value="Transcribed_RNA"/>
</dbReference>
<protein>
    <submittedName>
        <fullName evidence="1">Uncharacterized protein</fullName>
    </submittedName>
</protein>
<evidence type="ECO:0000313" key="1">
    <source>
        <dbReference type="EMBL" id="JAH46251.1"/>
    </source>
</evidence>
<sequence length="40" mass="4903">MYIEYLCVKEVVYTVCLRSTFLNLYREGSYLWRNTWTGQC</sequence>
<accession>A0A0E9SY88</accession>